<name>A8GPN4_RICAH</name>
<dbReference type="HOGENOM" id="CLU_3295693_0_0_5"/>
<dbReference type="KEGG" id="rak:A1C_05620"/>
<dbReference type="Proteomes" id="UP000006830">
    <property type="component" value="Chromosome"/>
</dbReference>
<evidence type="ECO:0000313" key="1">
    <source>
        <dbReference type="EMBL" id="ABV75359.1"/>
    </source>
</evidence>
<gene>
    <name evidence="1" type="ordered locus">A1C_05620</name>
</gene>
<protein>
    <submittedName>
        <fullName evidence="1">Uncharacterized protein</fullName>
    </submittedName>
</protein>
<organism evidence="1 2">
    <name type="scientific">Rickettsia akari (strain Hartford)</name>
    <dbReference type="NCBI Taxonomy" id="293614"/>
    <lineage>
        <taxon>Bacteria</taxon>
        <taxon>Pseudomonadati</taxon>
        <taxon>Pseudomonadota</taxon>
        <taxon>Alphaproteobacteria</taxon>
        <taxon>Rickettsiales</taxon>
        <taxon>Rickettsiaceae</taxon>
        <taxon>Rickettsieae</taxon>
        <taxon>Rickettsia</taxon>
        <taxon>spotted fever group</taxon>
    </lineage>
</organism>
<keyword evidence="2" id="KW-1185">Reference proteome</keyword>
<evidence type="ECO:0000313" key="2">
    <source>
        <dbReference type="Proteomes" id="UP000006830"/>
    </source>
</evidence>
<dbReference type="EMBL" id="CP000847">
    <property type="protein sequence ID" value="ABV75359.1"/>
    <property type="molecule type" value="Genomic_DNA"/>
</dbReference>
<sequence>MPFQLKFIHTNLAELSTRQVAEANNARGMEENQVASKMYS</sequence>
<dbReference type="AlphaFoldDB" id="A8GPN4"/>
<proteinExistence type="predicted"/>
<dbReference type="RefSeq" id="WP_012149989.1">
    <property type="nucleotide sequence ID" value="NC_009881.1"/>
</dbReference>
<reference evidence="1" key="1">
    <citation type="submission" date="2007-09" db="EMBL/GenBank/DDBJ databases">
        <title>Complete Genome Sequence of Rickettsia akari.</title>
        <authorList>
            <person name="Madan A."/>
            <person name="Fahey J."/>
            <person name="Helton E."/>
            <person name="Ketteman M."/>
            <person name="Madan A."/>
            <person name="Rodrigues S."/>
            <person name="Sanchez A."/>
            <person name="Whiting M."/>
            <person name="Dasch G."/>
            <person name="Eremeeva M."/>
        </authorList>
    </citation>
    <scope>NUCLEOTIDE SEQUENCE</scope>
    <source>
        <strain evidence="1">Hartford</strain>
    </source>
</reference>
<accession>A8GPN4</accession>